<evidence type="ECO:0000256" key="1">
    <source>
        <dbReference type="ARBA" id="ARBA00022692"/>
    </source>
</evidence>
<feature type="transmembrane region" description="Helical" evidence="4">
    <location>
        <begin position="81"/>
        <end position="99"/>
    </location>
</feature>
<dbReference type="PROSITE" id="PS50850">
    <property type="entry name" value="MFS"/>
    <property type="match status" value="1"/>
</dbReference>
<evidence type="ECO:0000256" key="3">
    <source>
        <dbReference type="ARBA" id="ARBA00023136"/>
    </source>
</evidence>
<dbReference type="KEGG" id="vck:PG915_19575"/>
<feature type="transmembrane region" description="Helical" evidence="4">
    <location>
        <begin position="146"/>
        <end position="168"/>
    </location>
</feature>
<feature type="domain" description="Major facilitator superfamily (MFS) profile" evidence="5">
    <location>
        <begin position="1"/>
        <end position="185"/>
    </location>
</feature>
<name>A0AAU8BRP0_9VIBR</name>
<dbReference type="EMBL" id="CP115921">
    <property type="protein sequence ID" value="XCD18941.1"/>
    <property type="molecule type" value="Genomic_DNA"/>
</dbReference>
<feature type="transmembrane region" description="Helical" evidence="4">
    <location>
        <begin position="111"/>
        <end position="134"/>
    </location>
</feature>
<reference evidence="6" key="1">
    <citation type="submission" date="2023-01" db="EMBL/GenBank/DDBJ databases">
        <title>Vibrio sp. CB1-14 genome sequencing.</title>
        <authorList>
            <person name="Otstavnykh N."/>
            <person name="Isaeva M."/>
            <person name="Meleshko D."/>
        </authorList>
    </citation>
    <scope>NUCLEOTIDE SEQUENCE</scope>
    <source>
        <strain evidence="6">CB1-14</strain>
    </source>
</reference>
<proteinExistence type="predicted"/>
<keyword evidence="2 4" id="KW-1133">Transmembrane helix</keyword>
<protein>
    <recommendedName>
        <fullName evidence="5">Major facilitator superfamily (MFS) profile domain-containing protein</fullName>
    </recommendedName>
</protein>
<evidence type="ECO:0000313" key="6">
    <source>
        <dbReference type="EMBL" id="XCD18941.1"/>
    </source>
</evidence>
<dbReference type="InterPro" id="IPR020846">
    <property type="entry name" value="MFS_dom"/>
</dbReference>
<evidence type="ECO:0000256" key="4">
    <source>
        <dbReference type="SAM" id="Phobius"/>
    </source>
</evidence>
<sequence length="185" mass="20094">MLALTHGVVINHLLPLMSERALPDSLAVLVISLIGPMQVAGRVAWTLVDRHWSVMKITVLCFVSVTTATLCLIASSSVTYLVFVFVLLQGSAYGVLSIVKPLVTREVMGDLNFGAIAGALAVPYLLAFATSPYIGSLIWQMGGYDYVLWAIWGFALIGVISIIMVYRLHSQATLLQLKSSILDIR</sequence>
<feature type="transmembrane region" description="Helical" evidence="4">
    <location>
        <begin position="57"/>
        <end position="75"/>
    </location>
</feature>
<dbReference type="RefSeq" id="WP_353500077.1">
    <property type="nucleotide sequence ID" value="NZ_CP115921.1"/>
</dbReference>
<evidence type="ECO:0000259" key="5">
    <source>
        <dbReference type="PROSITE" id="PS50850"/>
    </source>
</evidence>
<accession>A0AAU8BRP0</accession>
<dbReference type="Gene3D" id="1.20.1250.20">
    <property type="entry name" value="MFS general substrate transporter like domains"/>
    <property type="match status" value="1"/>
</dbReference>
<keyword evidence="3 4" id="KW-0472">Membrane</keyword>
<dbReference type="AlphaFoldDB" id="A0AAU8BRP0"/>
<evidence type="ECO:0000256" key="2">
    <source>
        <dbReference type="ARBA" id="ARBA00022989"/>
    </source>
</evidence>
<feature type="transmembrane region" description="Helical" evidence="4">
    <location>
        <begin position="26"/>
        <end position="45"/>
    </location>
</feature>
<gene>
    <name evidence="6" type="ORF">PG915_19575</name>
</gene>
<organism evidence="6">
    <name type="scientific">Vibrio chaetopteri</name>
    <dbReference type="NCBI Taxonomy" id="3016528"/>
    <lineage>
        <taxon>Bacteria</taxon>
        <taxon>Pseudomonadati</taxon>
        <taxon>Pseudomonadota</taxon>
        <taxon>Gammaproteobacteria</taxon>
        <taxon>Vibrionales</taxon>
        <taxon>Vibrionaceae</taxon>
        <taxon>Vibrio</taxon>
    </lineage>
</organism>
<keyword evidence="1 4" id="KW-0812">Transmembrane</keyword>
<dbReference type="InterPro" id="IPR036259">
    <property type="entry name" value="MFS_trans_sf"/>
</dbReference>
<dbReference type="SUPFAM" id="SSF103473">
    <property type="entry name" value="MFS general substrate transporter"/>
    <property type="match status" value="1"/>
</dbReference>
<dbReference type="GO" id="GO:0022857">
    <property type="term" value="F:transmembrane transporter activity"/>
    <property type="evidence" value="ECO:0007669"/>
    <property type="project" value="InterPro"/>
</dbReference>